<name>A0AAD7SI75_9TELE</name>
<sequence length="104" mass="11730">MKNNILTKAWGEKNSRFNASRWVTVTRQLCSGKSVHLEVGIKIFSSSWEAAEGLKHLDITASLCWRTGESSESCTALDGTRRAETSAAVALRWTERREIVFNVW</sequence>
<accession>A0AAD7SI75</accession>
<evidence type="ECO:0000313" key="2">
    <source>
        <dbReference type="Proteomes" id="UP001221898"/>
    </source>
</evidence>
<comment type="caution">
    <text evidence="1">The sequence shown here is derived from an EMBL/GenBank/DDBJ whole genome shotgun (WGS) entry which is preliminary data.</text>
</comment>
<keyword evidence="2" id="KW-1185">Reference proteome</keyword>
<dbReference type="EMBL" id="JAINUG010000060">
    <property type="protein sequence ID" value="KAJ8403067.1"/>
    <property type="molecule type" value="Genomic_DNA"/>
</dbReference>
<reference evidence="1" key="1">
    <citation type="journal article" date="2023" name="Science">
        <title>Genome structures resolve the early diversification of teleost fishes.</title>
        <authorList>
            <person name="Parey E."/>
            <person name="Louis A."/>
            <person name="Montfort J."/>
            <person name="Bouchez O."/>
            <person name="Roques C."/>
            <person name="Iampietro C."/>
            <person name="Lluch J."/>
            <person name="Castinel A."/>
            <person name="Donnadieu C."/>
            <person name="Desvignes T."/>
            <person name="Floi Bucao C."/>
            <person name="Jouanno E."/>
            <person name="Wen M."/>
            <person name="Mejri S."/>
            <person name="Dirks R."/>
            <person name="Jansen H."/>
            <person name="Henkel C."/>
            <person name="Chen W.J."/>
            <person name="Zahm M."/>
            <person name="Cabau C."/>
            <person name="Klopp C."/>
            <person name="Thompson A.W."/>
            <person name="Robinson-Rechavi M."/>
            <person name="Braasch I."/>
            <person name="Lecointre G."/>
            <person name="Bobe J."/>
            <person name="Postlethwait J.H."/>
            <person name="Berthelot C."/>
            <person name="Roest Crollius H."/>
            <person name="Guiguen Y."/>
        </authorList>
    </citation>
    <scope>NUCLEOTIDE SEQUENCE</scope>
    <source>
        <strain evidence="1">NC1722</strain>
    </source>
</reference>
<protein>
    <submittedName>
        <fullName evidence="1">Uncharacterized protein</fullName>
    </submittedName>
</protein>
<organism evidence="1 2">
    <name type="scientific">Aldrovandia affinis</name>
    <dbReference type="NCBI Taxonomy" id="143900"/>
    <lineage>
        <taxon>Eukaryota</taxon>
        <taxon>Metazoa</taxon>
        <taxon>Chordata</taxon>
        <taxon>Craniata</taxon>
        <taxon>Vertebrata</taxon>
        <taxon>Euteleostomi</taxon>
        <taxon>Actinopterygii</taxon>
        <taxon>Neopterygii</taxon>
        <taxon>Teleostei</taxon>
        <taxon>Notacanthiformes</taxon>
        <taxon>Halosauridae</taxon>
        <taxon>Aldrovandia</taxon>
    </lineage>
</organism>
<proteinExistence type="predicted"/>
<gene>
    <name evidence="1" type="ORF">AAFF_G00359830</name>
</gene>
<dbReference type="AlphaFoldDB" id="A0AAD7SI75"/>
<evidence type="ECO:0000313" key="1">
    <source>
        <dbReference type="EMBL" id="KAJ8403067.1"/>
    </source>
</evidence>
<dbReference type="Proteomes" id="UP001221898">
    <property type="component" value="Unassembled WGS sequence"/>
</dbReference>